<evidence type="ECO:0000256" key="1">
    <source>
        <dbReference type="SAM" id="MobiDB-lite"/>
    </source>
</evidence>
<dbReference type="EMBL" id="CP142149">
    <property type="protein sequence ID" value="WSE30644.1"/>
    <property type="molecule type" value="Genomic_DNA"/>
</dbReference>
<protein>
    <submittedName>
        <fullName evidence="2">DUF3592 domain-containing protein</fullName>
    </submittedName>
</protein>
<feature type="compositionally biased region" description="Polar residues" evidence="1">
    <location>
        <begin position="172"/>
        <end position="185"/>
    </location>
</feature>
<evidence type="ECO:0000313" key="3">
    <source>
        <dbReference type="Proteomes" id="UP001330812"/>
    </source>
</evidence>
<sequence>MNRARARLGADEQAWNRVLRKRSWRSVTATVLWLLVLASAVLGMITADASADTLLVSGMRAVGRVAEVTDPRRGTPTMTVDYQVGVTPRRAVVNRDSGVAYQVGDLVWVYYDPIDPQRVRTAEERNHSDALKWGLICPALVALVFGPWSAPLPDPRPPDVNSGKRPEVRQELPSQPRNPGSTLAR</sequence>
<proteinExistence type="predicted"/>
<evidence type="ECO:0000313" key="2">
    <source>
        <dbReference type="EMBL" id="WSE30644.1"/>
    </source>
</evidence>
<name>A0ABZ1I894_9PSEU</name>
<reference evidence="2 3" key="1">
    <citation type="journal article" date="2015" name="Int. J. Syst. Evol. Microbiol.">
        <title>Amycolatopsis rhabdoformis sp. nov., an actinomycete isolated from a tropical forest soil.</title>
        <authorList>
            <person name="Souza W.R."/>
            <person name="Silva R.E."/>
            <person name="Goodfellow M."/>
            <person name="Busarakam K."/>
            <person name="Figueiro F.S."/>
            <person name="Ferreira D."/>
            <person name="Rodrigues-Filho E."/>
            <person name="Moraes L.A.B."/>
            <person name="Zucchi T.D."/>
        </authorList>
    </citation>
    <scope>NUCLEOTIDE SEQUENCE [LARGE SCALE GENOMIC DNA]</scope>
    <source>
        <strain evidence="2 3">NCIMB 14900</strain>
    </source>
</reference>
<keyword evidence="3" id="KW-1185">Reference proteome</keyword>
<accession>A0ABZ1I894</accession>
<dbReference type="Proteomes" id="UP001330812">
    <property type="component" value="Chromosome"/>
</dbReference>
<feature type="region of interest" description="Disordered" evidence="1">
    <location>
        <begin position="152"/>
        <end position="185"/>
    </location>
</feature>
<dbReference type="RefSeq" id="WP_326569588.1">
    <property type="nucleotide sequence ID" value="NZ_CP142149.1"/>
</dbReference>
<organism evidence="2 3">
    <name type="scientific">Amycolatopsis rhabdoformis</name>
    <dbReference type="NCBI Taxonomy" id="1448059"/>
    <lineage>
        <taxon>Bacteria</taxon>
        <taxon>Bacillati</taxon>
        <taxon>Actinomycetota</taxon>
        <taxon>Actinomycetes</taxon>
        <taxon>Pseudonocardiales</taxon>
        <taxon>Pseudonocardiaceae</taxon>
        <taxon>Amycolatopsis</taxon>
    </lineage>
</organism>
<gene>
    <name evidence="2" type="ORF">VSH64_00595</name>
</gene>